<proteinExistence type="predicted"/>
<evidence type="ECO:0000256" key="1">
    <source>
        <dbReference type="SAM" id="SignalP"/>
    </source>
</evidence>
<reference evidence="2" key="1">
    <citation type="submission" date="2021-05" db="EMBL/GenBank/DDBJ databases">
        <authorList>
            <person name="Alioto T."/>
            <person name="Alioto T."/>
            <person name="Gomez Garrido J."/>
        </authorList>
    </citation>
    <scope>NUCLEOTIDE SEQUENCE</scope>
</reference>
<accession>A0A8D8LZQ6</accession>
<dbReference type="EMBL" id="HBUF01040526">
    <property type="protein sequence ID" value="CAG6617981.1"/>
    <property type="molecule type" value="Transcribed_RNA"/>
</dbReference>
<dbReference type="EMBL" id="HBUF01040528">
    <property type="protein sequence ID" value="CAG6617983.1"/>
    <property type="molecule type" value="Transcribed_RNA"/>
</dbReference>
<evidence type="ECO:0000313" key="2">
    <source>
        <dbReference type="EMBL" id="CAG6617981.1"/>
    </source>
</evidence>
<dbReference type="EMBL" id="HBUF01040527">
    <property type="protein sequence ID" value="CAG6617982.1"/>
    <property type="molecule type" value="Transcribed_RNA"/>
</dbReference>
<feature type="chain" id="PRO_5036428379" evidence="1">
    <location>
        <begin position="20"/>
        <end position="184"/>
    </location>
</feature>
<name>A0A8D8LZQ6_9HEMI</name>
<protein>
    <submittedName>
        <fullName evidence="2">Uncharacterized protein</fullName>
    </submittedName>
</protein>
<sequence>MKELTLLFLFLSEFTYIHGNSYCVDFSVFDSIKNKSIRESKCDFTQPGHRERKCHNINNMIKHTTSIRETTLSSSEIRALTDTEIVPDDVWEEKKYVRRPFRSHYVDVYELPDCKGSHTELNKLECYLTEILPFNLIPPVVHCDRSDGNVRSLIIYPRDLPREGLPLDDYKTKIMFDEGNNSTL</sequence>
<organism evidence="2">
    <name type="scientific">Cacopsylla melanoneura</name>
    <dbReference type="NCBI Taxonomy" id="428564"/>
    <lineage>
        <taxon>Eukaryota</taxon>
        <taxon>Metazoa</taxon>
        <taxon>Ecdysozoa</taxon>
        <taxon>Arthropoda</taxon>
        <taxon>Hexapoda</taxon>
        <taxon>Insecta</taxon>
        <taxon>Pterygota</taxon>
        <taxon>Neoptera</taxon>
        <taxon>Paraneoptera</taxon>
        <taxon>Hemiptera</taxon>
        <taxon>Sternorrhyncha</taxon>
        <taxon>Psylloidea</taxon>
        <taxon>Psyllidae</taxon>
        <taxon>Psyllinae</taxon>
        <taxon>Cacopsylla</taxon>
    </lineage>
</organism>
<keyword evidence="1" id="KW-0732">Signal</keyword>
<dbReference type="AlphaFoldDB" id="A0A8D8LZQ6"/>
<feature type="signal peptide" evidence="1">
    <location>
        <begin position="1"/>
        <end position="19"/>
    </location>
</feature>